<dbReference type="RefSeq" id="WP_204717978.1">
    <property type="nucleotide sequence ID" value="NZ_JAFFGU010000004.1"/>
</dbReference>
<name>A0AAW4G4E7_GORRU</name>
<keyword evidence="1" id="KW-0812">Transmembrane</keyword>
<accession>A0AAW4G4E7</accession>
<reference evidence="2" key="1">
    <citation type="submission" date="2021-02" db="EMBL/GenBank/DDBJ databases">
        <title>Taxonomy, biology and ecology of Rhodococcus bacteria occurring in California pistachio and other woody hosts as revealed by genome sequence analyses.</title>
        <authorList>
            <person name="Riely B."/>
            <person name="Gai Y."/>
        </authorList>
    </citation>
    <scope>NUCLEOTIDE SEQUENCE</scope>
    <source>
        <strain evidence="2">BP-295</strain>
    </source>
</reference>
<dbReference type="EMBL" id="JAFFGU010000004">
    <property type="protein sequence ID" value="MBM7278287.1"/>
    <property type="molecule type" value="Genomic_DNA"/>
</dbReference>
<sequence>MTKRFSWLSLTLCVVVALFVGGLFGWFVRGGWTAAWVAATGTWAGALGTVAAILWAVHSFRLERHAEGLERQQAVQAARDLEERTADQVAFTCLGAGGYGGDEGMVSGVRLVVTNATTVPVEVLSVSLDEAEILRKLRSSQLVGAGNTWDLVSGINPALKGDEALQLGTVPMPYRSEVTYRINGVSWVRTPSEKPRRLDPLPT</sequence>
<gene>
    <name evidence="2" type="ORF">JTZ10_10985</name>
</gene>
<evidence type="ECO:0000313" key="2">
    <source>
        <dbReference type="EMBL" id="MBM7278287.1"/>
    </source>
</evidence>
<dbReference type="AlphaFoldDB" id="A0AAW4G4E7"/>
<feature type="transmembrane region" description="Helical" evidence="1">
    <location>
        <begin position="7"/>
        <end position="28"/>
    </location>
</feature>
<evidence type="ECO:0000256" key="1">
    <source>
        <dbReference type="SAM" id="Phobius"/>
    </source>
</evidence>
<keyword evidence="1" id="KW-1133">Transmembrane helix</keyword>
<dbReference type="Proteomes" id="UP001195196">
    <property type="component" value="Unassembled WGS sequence"/>
</dbReference>
<keyword evidence="1" id="KW-0472">Membrane</keyword>
<evidence type="ECO:0008006" key="4">
    <source>
        <dbReference type="Google" id="ProtNLM"/>
    </source>
</evidence>
<proteinExistence type="predicted"/>
<feature type="transmembrane region" description="Helical" evidence="1">
    <location>
        <begin position="34"/>
        <end position="57"/>
    </location>
</feature>
<evidence type="ECO:0000313" key="3">
    <source>
        <dbReference type="Proteomes" id="UP001195196"/>
    </source>
</evidence>
<protein>
    <recommendedName>
        <fullName evidence="4">DUF4352 domain-containing protein</fullName>
    </recommendedName>
</protein>
<comment type="caution">
    <text evidence="2">The sequence shown here is derived from an EMBL/GenBank/DDBJ whole genome shotgun (WGS) entry which is preliminary data.</text>
</comment>
<organism evidence="2 3">
    <name type="scientific">Gordonia rubripertincta</name>
    <name type="common">Rhodococcus corallinus</name>
    <dbReference type="NCBI Taxonomy" id="36822"/>
    <lineage>
        <taxon>Bacteria</taxon>
        <taxon>Bacillati</taxon>
        <taxon>Actinomycetota</taxon>
        <taxon>Actinomycetes</taxon>
        <taxon>Mycobacteriales</taxon>
        <taxon>Gordoniaceae</taxon>
        <taxon>Gordonia</taxon>
    </lineage>
</organism>